<sequence>MRTASAAPGRPGPAGGTGRAVVAVSGDSVEDMGSMLRDDHTPDRVFAVTHRIAPSRPLSYARRQGGGRPGCFPARHQPTQRAREAAPRKAAIMRVDPTDPDTFVDDSDTAEFDVEAPEADAQEQYADLAQERDEALNGIDPDAANEADVAEQARVVELNEDEYR</sequence>
<reference evidence="2" key="1">
    <citation type="submission" date="2022-06" db="EMBL/GenBank/DDBJ databases">
        <title>Complete genome sequence of Streptomyces nigrescens HEK616.</title>
        <authorList>
            <person name="Asamizu S."/>
            <person name="Onaka H."/>
        </authorList>
    </citation>
    <scope>NUCLEOTIDE SEQUENCE</scope>
    <source>
        <strain evidence="2">HEK616</strain>
    </source>
</reference>
<dbReference type="Proteomes" id="UP001059597">
    <property type="component" value="Chromosome"/>
</dbReference>
<gene>
    <name evidence="2" type="ORF">HEK616_58910</name>
</gene>
<evidence type="ECO:0000313" key="2">
    <source>
        <dbReference type="EMBL" id="BDM72404.1"/>
    </source>
</evidence>
<name>A0ABM8A1B1_STRNI</name>
<evidence type="ECO:0000256" key="1">
    <source>
        <dbReference type="SAM" id="MobiDB-lite"/>
    </source>
</evidence>
<accession>A0ABM8A1B1</accession>
<evidence type="ECO:0000313" key="3">
    <source>
        <dbReference type="Proteomes" id="UP001059597"/>
    </source>
</evidence>
<proteinExistence type="predicted"/>
<feature type="region of interest" description="Disordered" evidence="1">
    <location>
        <begin position="1"/>
        <end position="20"/>
    </location>
</feature>
<organism evidence="2 3">
    <name type="scientific">Streptomyces nigrescens</name>
    <dbReference type="NCBI Taxonomy" id="1920"/>
    <lineage>
        <taxon>Bacteria</taxon>
        <taxon>Bacillati</taxon>
        <taxon>Actinomycetota</taxon>
        <taxon>Actinomycetes</taxon>
        <taxon>Kitasatosporales</taxon>
        <taxon>Streptomycetaceae</taxon>
        <taxon>Streptomyces</taxon>
    </lineage>
</organism>
<dbReference type="EMBL" id="AP026073">
    <property type="protein sequence ID" value="BDM72404.1"/>
    <property type="molecule type" value="Genomic_DNA"/>
</dbReference>
<keyword evidence="3" id="KW-1185">Reference proteome</keyword>
<feature type="compositionally biased region" description="Acidic residues" evidence="1">
    <location>
        <begin position="98"/>
        <end position="108"/>
    </location>
</feature>
<protein>
    <submittedName>
        <fullName evidence="2">Uncharacterized protein</fullName>
    </submittedName>
</protein>
<feature type="region of interest" description="Disordered" evidence="1">
    <location>
        <begin position="57"/>
        <end position="108"/>
    </location>
</feature>